<protein>
    <recommendedName>
        <fullName evidence="5">Anaphase-promoting complex subunit 4 WD40 domain-containing protein</fullName>
    </recommendedName>
</protein>
<dbReference type="PANTHER" id="PTHR22838">
    <property type="entry name" value="WD REPEAT PROTEIN 26-RELATED"/>
    <property type="match status" value="1"/>
</dbReference>
<accession>A0A7S2RC09</accession>
<dbReference type="InterPro" id="IPR036322">
    <property type="entry name" value="WD40_repeat_dom_sf"/>
</dbReference>
<sequence length="438" mass="47923">MPSEGPIGTELQVLASLVLVDAEKDPQTLYAAAEWEGHANGGESRTQLMSRLESLIAVEDFVPHGRLATLLGQALEHQLSEVPLFNPPSKGEANVTLLEDVACGRSMVPVAQLALIHEHSDEILGVGFSPDGNRLATVSRDSTAKIFAVDSRQHPIAIELRHTLAHDSPPHRMDWGNSGTVLLTLSENSKFWIWDAGTGHLLRSGLAHYREVTCLRWLDPAATMFATGSLERTIRVWYTTPHGVDDHAEVQAGGRVNDMAVTADWRNVVAVRSDHVIMVFAINAQFVRDPGSTDASQALAEVSQTVCEGDTVVSLEVSLLEPDLALLFCSSGLLHLWSLSAQRSLKVLAGHNFQRYVLRPTFGGYQERFVACGGEDGRIHLWHREQRNPIALLPGHTGPVNCVAWCSTDNQIFASASDDKTVRIWGPPSREVLPDLEL</sequence>
<dbReference type="PROSITE" id="PS50082">
    <property type="entry name" value="WD_REPEATS_2"/>
    <property type="match status" value="2"/>
</dbReference>
<dbReference type="InterPro" id="IPR051350">
    <property type="entry name" value="WD_repeat-ST_regulator"/>
</dbReference>
<dbReference type="InterPro" id="IPR015943">
    <property type="entry name" value="WD40/YVTN_repeat-like_dom_sf"/>
</dbReference>
<name>A0A7S2RC09_9STRA</name>
<evidence type="ECO:0000256" key="1">
    <source>
        <dbReference type="ARBA" id="ARBA00022574"/>
    </source>
</evidence>
<dbReference type="SMART" id="SM00320">
    <property type="entry name" value="WD40"/>
    <property type="match status" value="5"/>
</dbReference>
<dbReference type="InterPro" id="IPR001680">
    <property type="entry name" value="WD40_rpt"/>
</dbReference>
<dbReference type="PROSITE" id="PS50294">
    <property type="entry name" value="WD_REPEATS_REGION"/>
    <property type="match status" value="2"/>
</dbReference>
<evidence type="ECO:0000256" key="2">
    <source>
        <dbReference type="ARBA" id="ARBA00022737"/>
    </source>
</evidence>
<gene>
    <name evidence="4" type="ORF">RMAR1173_LOCUS2960</name>
</gene>
<evidence type="ECO:0000256" key="3">
    <source>
        <dbReference type="PROSITE-ProRule" id="PRU00221"/>
    </source>
</evidence>
<feature type="repeat" description="WD" evidence="3">
    <location>
        <begin position="116"/>
        <end position="157"/>
    </location>
</feature>
<dbReference type="EMBL" id="HBHJ01004549">
    <property type="protein sequence ID" value="CAD9666718.1"/>
    <property type="molecule type" value="Transcribed_RNA"/>
</dbReference>
<organism evidence="4">
    <name type="scientific">Rhizochromulina marina</name>
    <dbReference type="NCBI Taxonomy" id="1034831"/>
    <lineage>
        <taxon>Eukaryota</taxon>
        <taxon>Sar</taxon>
        <taxon>Stramenopiles</taxon>
        <taxon>Ochrophyta</taxon>
        <taxon>Dictyochophyceae</taxon>
        <taxon>Rhizochromulinales</taxon>
        <taxon>Rhizochromulina</taxon>
    </lineage>
</organism>
<evidence type="ECO:0000313" key="4">
    <source>
        <dbReference type="EMBL" id="CAD9666718.1"/>
    </source>
</evidence>
<reference evidence="4" key="1">
    <citation type="submission" date="2021-01" db="EMBL/GenBank/DDBJ databases">
        <authorList>
            <person name="Corre E."/>
            <person name="Pelletier E."/>
            <person name="Niang G."/>
            <person name="Scheremetjew M."/>
            <person name="Finn R."/>
            <person name="Kale V."/>
            <person name="Holt S."/>
            <person name="Cochrane G."/>
            <person name="Meng A."/>
            <person name="Brown T."/>
            <person name="Cohen L."/>
        </authorList>
    </citation>
    <scope>NUCLEOTIDE SEQUENCE</scope>
    <source>
        <strain evidence="4">CCMP1243</strain>
    </source>
</reference>
<evidence type="ECO:0008006" key="5">
    <source>
        <dbReference type="Google" id="ProtNLM"/>
    </source>
</evidence>
<dbReference type="PANTHER" id="PTHR22838:SF0">
    <property type="entry name" value="WD REPEAT-CONTAINING PROTEIN 26"/>
    <property type="match status" value="1"/>
</dbReference>
<dbReference type="SUPFAM" id="SSF50978">
    <property type="entry name" value="WD40 repeat-like"/>
    <property type="match status" value="1"/>
</dbReference>
<dbReference type="Gene3D" id="2.130.10.10">
    <property type="entry name" value="YVTN repeat-like/Quinoprotein amine dehydrogenase"/>
    <property type="match status" value="2"/>
</dbReference>
<feature type="repeat" description="WD" evidence="3">
    <location>
        <begin position="393"/>
        <end position="425"/>
    </location>
</feature>
<proteinExistence type="predicted"/>
<keyword evidence="1 3" id="KW-0853">WD repeat</keyword>
<keyword evidence="2" id="KW-0677">Repeat</keyword>
<dbReference type="AlphaFoldDB" id="A0A7S2RC09"/>
<dbReference type="Pfam" id="PF00400">
    <property type="entry name" value="WD40"/>
    <property type="match status" value="3"/>
</dbReference>